<gene>
    <name evidence="1" type="ORF">BCR44DRAFT_1202870</name>
</gene>
<name>A0A1Y2HFQ6_9FUNG</name>
<reference evidence="1 2" key="1">
    <citation type="submission" date="2016-07" db="EMBL/GenBank/DDBJ databases">
        <title>Pervasive Adenine N6-methylation of Active Genes in Fungi.</title>
        <authorList>
            <consortium name="DOE Joint Genome Institute"/>
            <person name="Mondo S.J."/>
            <person name="Dannebaum R.O."/>
            <person name="Kuo R.C."/>
            <person name="Labutti K."/>
            <person name="Haridas S."/>
            <person name="Kuo A."/>
            <person name="Salamov A."/>
            <person name="Ahrendt S.R."/>
            <person name="Lipzen A."/>
            <person name="Sullivan W."/>
            <person name="Andreopoulos W.B."/>
            <person name="Clum A."/>
            <person name="Lindquist E."/>
            <person name="Daum C."/>
            <person name="Ramamoorthy G.K."/>
            <person name="Gryganskyi A."/>
            <person name="Culley D."/>
            <person name="Magnuson J.K."/>
            <person name="James T.Y."/>
            <person name="O'Malley M.A."/>
            <person name="Stajich J.E."/>
            <person name="Spatafora J.W."/>
            <person name="Visel A."/>
            <person name="Grigoriev I.V."/>
        </authorList>
    </citation>
    <scope>NUCLEOTIDE SEQUENCE [LARGE SCALE GENOMIC DNA]</scope>
    <source>
        <strain evidence="1 2">PL171</strain>
    </source>
</reference>
<dbReference type="EMBL" id="MCFL01000036">
    <property type="protein sequence ID" value="ORZ33428.1"/>
    <property type="molecule type" value="Genomic_DNA"/>
</dbReference>
<comment type="caution">
    <text evidence="1">The sequence shown here is derived from an EMBL/GenBank/DDBJ whole genome shotgun (WGS) entry which is preliminary data.</text>
</comment>
<accession>A0A1Y2HFQ6</accession>
<dbReference type="Proteomes" id="UP000193411">
    <property type="component" value="Unassembled WGS sequence"/>
</dbReference>
<keyword evidence="2" id="KW-1185">Reference proteome</keyword>
<evidence type="ECO:0000313" key="1">
    <source>
        <dbReference type="EMBL" id="ORZ33428.1"/>
    </source>
</evidence>
<evidence type="ECO:0000313" key="2">
    <source>
        <dbReference type="Proteomes" id="UP000193411"/>
    </source>
</evidence>
<proteinExistence type="predicted"/>
<dbReference type="AlphaFoldDB" id="A0A1Y2HFQ6"/>
<sequence>MSFFMKTVGLLVCRHARHQMPSFPTGLTFRLALWHVSALSLLTCTPFLHYAGHCTSKSDCVSSPHAPCVCLKCDSHPIPVNSSLLPCTMLSIQLFFFIPTNDPYLSLS</sequence>
<protein>
    <submittedName>
        <fullName evidence="1">Uncharacterized protein</fullName>
    </submittedName>
</protein>
<organism evidence="1 2">
    <name type="scientific">Catenaria anguillulae PL171</name>
    <dbReference type="NCBI Taxonomy" id="765915"/>
    <lineage>
        <taxon>Eukaryota</taxon>
        <taxon>Fungi</taxon>
        <taxon>Fungi incertae sedis</taxon>
        <taxon>Blastocladiomycota</taxon>
        <taxon>Blastocladiomycetes</taxon>
        <taxon>Blastocladiales</taxon>
        <taxon>Catenariaceae</taxon>
        <taxon>Catenaria</taxon>
    </lineage>
</organism>